<accession>A0A1I0ZLK7</accession>
<feature type="transmembrane region" description="Helical" evidence="1">
    <location>
        <begin position="368"/>
        <end position="391"/>
    </location>
</feature>
<keyword evidence="1" id="KW-1133">Transmembrane helix</keyword>
<sequence length="399" mass="41887">MRPAAWPWWVRVLAVWSAARLVSAALLLVAATRQEALGAVPAQPSYGTFVSLMFDGDWYRRIAEDGYPSTLPRGADGLVVQNAWAFYPLFPGLVRLVVAVTGASWEVTAPALATVLGAAAALVVHRVVERGAPAACTARPGLPLATVALLAVFPTAVVTQVAYTESLALLLVALVLLGLVGRRYALVAVAVVLLGFTRSVALPVAAVVGVHALVRLVRARRGEEPLRPSGAAGLVGLGVLAVASGFAWPAVTGWVTGVEDAYLQTQGAWRGVREVTPFGALGYATRFWLGGWAVPGLVGAFALLGGLLLLPAARRLAPELRAWPAAYVLYLAAVVEPGSSTARFLLLAFPYAAVVAGLVTRPAVARRAWLAAVVVLSLVLQAVWVLTIWVFTPPADWPP</sequence>
<feature type="transmembrane region" description="Helical" evidence="1">
    <location>
        <begin position="110"/>
        <end position="128"/>
    </location>
</feature>
<evidence type="ECO:0000256" key="1">
    <source>
        <dbReference type="SAM" id="Phobius"/>
    </source>
</evidence>
<name>A0A1I0ZLK7_9CELL</name>
<feature type="transmembrane region" description="Helical" evidence="1">
    <location>
        <begin position="229"/>
        <end position="248"/>
    </location>
</feature>
<evidence type="ECO:0000313" key="3">
    <source>
        <dbReference type="Proteomes" id="UP000199012"/>
    </source>
</evidence>
<organism evidence="2 3">
    <name type="scientific">Cellulomonas marina</name>
    <dbReference type="NCBI Taxonomy" id="988821"/>
    <lineage>
        <taxon>Bacteria</taxon>
        <taxon>Bacillati</taxon>
        <taxon>Actinomycetota</taxon>
        <taxon>Actinomycetes</taxon>
        <taxon>Micrococcales</taxon>
        <taxon>Cellulomonadaceae</taxon>
        <taxon>Cellulomonas</taxon>
    </lineage>
</organism>
<protein>
    <recommendedName>
        <fullName evidence="4">Mannosyltransferase (PIG-V)</fullName>
    </recommendedName>
</protein>
<feature type="transmembrane region" description="Helical" evidence="1">
    <location>
        <begin position="84"/>
        <end position="103"/>
    </location>
</feature>
<feature type="transmembrane region" description="Helical" evidence="1">
    <location>
        <begin position="170"/>
        <end position="194"/>
    </location>
</feature>
<dbReference type="RefSeq" id="WP_090033553.1">
    <property type="nucleotide sequence ID" value="NZ_BONM01000007.1"/>
</dbReference>
<evidence type="ECO:0008006" key="4">
    <source>
        <dbReference type="Google" id="ProtNLM"/>
    </source>
</evidence>
<dbReference type="Proteomes" id="UP000199012">
    <property type="component" value="Unassembled WGS sequence"/>
</dbReference>
<reference evidence="2 3" key="1">
    <citation type="submission" date="2016-10" db="EMBL/GenBank/DDBJ databases">
        <authorList>
            <person name="de Groot N.N."/>
        </authorList>
    </citation>
    <scope>NUCLEOTIDE SEQUENCE [LARGE SCALE GENOMIC DNA]</scope>
    <source>
        <strain evidence="2 3">CGMCC 4.6945</strain>
    </source>
</reference>
<keyword evidence="1" id="KW-0472">Membrane</keyword>
<feature type="transmembrane region" description="Helical" evidence="1">
    <location>
        <begin position="200"/>
        <end position="217"/>
    </location>
</feature>
<dbReference type="AlphaFoldDB" id="A0A1I0ZLK7"/>
<keyword evidence="1" id="KW-0812">Transmembrane</keyword>
<proteinExistence type="predicted"/>
<feature type="transmembrane region" description="Helical" evidence="1">
    <location>
        <begin position="287"/>
        <end position="310"/>
    </location>
</feature>
<feature type="transmembrane region" description="Helical" evidence="1">
    <location>
        <begin position="322"/>
        <end position="338"/>
    </location>
</feature>
<gene>
    <name evidence="2" type="ORF">SAMN05421867_111102</name>
</gene>
<feature type="transmembrane region" description="Helical" evidence="1">
    <location>
        <begin position="140"/>
        <end position="163"/>
    </location>
</feature>
<dbReference type="OrthoDB" id="151635at2"/>
<dbReference type="STRING" id="988821.SAMN05421867_111102"/>
<evidence type="ECO:0000313" key="2">
    <source>
        <dbReference type="EMBL" id="SFB25400.1"/>
    </source>
</evidence>
<keyword evidence="3" id="KW-1185">Reference proteome</keyword>
<dbReference type="EMBL" id="FOKA01000011">
    <property type="protein sequence ID" value="SFB25400.1"/>
    <property type="molecule type" value="Genomic_DNA"/>
</dbReference>